<dbReference type="RefSeq" id="WP_097011427.1">
    <property type="nucleotide sequence ID" value="NZ_LT907975.1"/>
</dbReference>
<reference evidence="3" key="1">
    <citation type="submission" date="2017-09" db="EMBL/GenBank/DDBJ databases">
        <authorList>
            <person name="Regsiter A."/>
            <person name="William W."/>
        </authorList>
    </citation>
    <scope>NUCLEOTIDE SEQUENCE [LARGE SCALE GENOMIC DNA]</scope>
    <source>
        <strain evidence="3">500-1</strain>
    </source>
</reference>
<name>A0A2C8F765_9BACT</name>
<keyword evidence="2" id="KW-0808">Transferase</keyword>
<keyword evidence="3" id="KW-1185">Reference proteome</keyword>
<dbReference type="Gene3D" id="3.90.550.10">
    <property type="entry name" value="Spore Coat Polysaccharide Biosynthesis Protein SpsA, Chain A"/>
    <property type="match status" value="1"/>
</dbReference>
<dbReference type="OrthoDB" id="5291101at2"/>
<dbReference type="InterPro" id="IPR029044">
    <property type="entry name" value="Nucleotide-diphossugar_trans"/>
</dbReference>
<dbReference type="InterPro" id="IPR050834">
    <property type="entry name" value="Glycosyltransf_2"/>
</dbReference>
<feature type="domain" description="Glycosyltransferase 2-like" evidence="1">
    <location>
        <begin position="7"/>
        <end position="122"/>
    </location>
</feature>
<evidence type="ECO:0000259" key="1">
    <source>
        <dbReference type="Pfam" id="PF00535"/>
    </source>
</evidence>
<dbReference type="EMBL" id="LT907975">
    <property type="protein sequence ID" value="SOB58352.1"/>
    <property type="molecule type" value="Genomic_DNA"/>
</dbReference>
<proteinExistence type="predicted"/>
<dbReference type="InterPro" id="IPR001173">
    <property type="entry name" value="Glyco_trans_2-like"/>
</dbReference>
<dbReference type="PANTHER" id="PTHR43685">
    <property type="entry name" value="GLYCOSYLTRANSFERASE"/>
    <property type="match status" value="1"/>
</dbReference>
<dbReference type="KEGG" id="pprf:DPRO_1457"/>
<sequence length="297" mass="34141">MSSPLISIGITCFNAQDTVGRAIESALEQDWPNTEVVVVDDCSLDDSISVIESYMEKHDNIRLIRHEENRGCPVSRNSILDHARGDYIAFFDDDDWSYPSRLTKQYNRIQEYGHSSEIVFCYCNWEVALEEKPDEIIQTIEGIGRHPAEPHGEMVARYLLLGQFVSLPGAKSPDYTWGGLGTGTLMGSRENFDLVGRFDEELGRYEDWDMAIRASFLGAHFISVDETLMLQHRTYGQDKSFKNVVDNRSHLAHKYKSFFIKSDVWLYARIMMHAGAHEYVGNKWRFKLLRSLAKRVL</sequence>
<dbReference type="PANTHER" id="PTHR43685:SF11">
    <property type="entry name" value="GLYCOSYLTRANSFERASE TAGX-RELATED"/>
    <property type="match status" value="1"/>
</dbReference>
<organism evidence="2 3">
    <name type="scientific">Pseudodesulfovibrio profundus</name>
    <dbReference type="NCBI Taxonomy" id="57320"/>
    <lineage>
        <taxon>Bacteria</taxon>
        <taxon>Pseudomonadati</taxon>
        <taxon>Thermodesulfobacteriota</taxon>
        <taxon>Desulfovibrionia</taxon>
        <taxon>Desulfovibrionales</taxon>
        <taxon>Desulfovibrionaceae</taxon>
    </lineage>
</organism>
<dbReference type="SUPFAM" id="SSF53448">
    <property type="entry name" value="Nucleotide-diphospho-sugar transferases"/>
    <property type="match status" value="1"/>
</dbReference>
<dbReference type="Proteomes" id="UP000219215">
    <property type="component" value="Chromosome DPRO"/>
</dbReference>
<dbReference type="CDD" id="cd00761">
    <property type="entry name" value="Glyco_tranf_GTA_type"/>
    <property type="match status" value="1"/>
</dbReference>
<dbReference type="GO" id="GO:0016740">
    <property type="term" value="F:transferase activity"/>
    <property type="evidence" value="ECO:0007669"/>
    <property type="project" value="UniProtKB-KW"/>
</dbReference>
<evidence type="ECO:0000313" key="2">
    <source>
        <dbReference type="EMBL" id="SOB58352.1"/>
    </source>
</evidence>
<evidence type="ECO:0000313" key="3">
    <source>
        <dbReference type="Proteomes" id="UP000219215"/>
    </source>
</evidence>
<dbReference type="Pfam" id="PF00535">
    <property type="entry name" value="Glycos_transf_2"/>
    <property type="match status" value="1"/>
</dbReference>
<gene>
    <name evidence="2" type="ORF">DPRO_1457</name>
</gene>
<accession>A0A2C8F765</accession>
<dbReference type="AlphaFoldDB" id="A0A2C8F765"/>
<protein>
    <submittedName>
        <fullName evidence="2">Glycosyl transferase, family 2</fullName>
    </submittedName>
</protein>